<organism evidence="3">
    <name type="scientific">Tanacetum cinerariifolium</name>
    <name type="common">Dalmatian daisy</name>
    <name type="synonym">Chrysanthemum cinerariifolium</name>
    <dbReference type="NCBI Taxonomy" id="118510"/>
    <lineage>
        <taxon>Eukaryota</taxon>
        <taxon>Viridiplantae</taxon>
        <taxon>Streptophyta</taxon>
        <taxon>Embryophyta</taxon>
        <taxon>Tracheophyta</taxon>
        <taxon>Spermatophyta</taxon>
        <taxon>Magnoliopsida</taxon>
        <taxon>eudicotyledons</taxon>
        <taxon>Gunneridae</taxon>
        <taxon>Pentapetalae</taxon>
        <taxon>asterids</taxon>
        <taxon>campanulids</taxon>
        <taxon>Asterales</taxon>
        <taxon>Asteraceae</taxon>
        <taxon>Asteroideae</taxon>
        <taxon>Anthemideae</taxon>
        <taxon>Anthemidinae</taxon>
        <taxon>Tanacetum</taxon>
    </lineage>
</organism>
<keyword evidence="3" id="KW-0808">Transferase</keyword>
<proteinExistence type="predicted"/>
<protein>
    <submittedName>
        <fullName evidence="3">RNA-directed DNA polymerase, eukaryota</fullName>
    </submittedName>
</protein>
<dbReference type="InterPro" id="IPR026960">
    <property type="entry name" value="RVT-Znf"/>
</dbReference>
<evidence type="ECO:0000256" key="1">
    <source>
        <dbReference type="SAM" id="MobiDB-lite"/>
    </source>
</evidence>
<dbReference type="EMBL" id="BKCJ010002357">
    <property type="protein sequence ID" value="GEU48000.1"/>
    <property type="molecule type" value="Genomic_DNA"/>
</dbReference>
<dbReference type="PANTHER" id="PTHR36617:SF16">
    <property type="entry name" value="OS04G0516500 PROTEIN"/>
    <property type="match status" value="1"/>
</dbReference>
<feature type="compositionally biased region" description="Low complexity" evidence="1">
    <location>
        <begin position="302"/>
        <end position="320"/>
    </location>
</feature>
<evidence type="ECO:0000313" key="3">
    <source>
        <dbReference type="EMBL" id="GEU48000.1"/>
    </source>
</evidence>
<sequence>MPSAIALAIAKRVMACNILRIWIRGNLGHHVFLAQISATRKDGRPEGKQVKDIPIVQDFPKVFSEKLPGLPPARPIDCLVAIAIQLNNLGREIKKLTEKVHAIHVSCELCYGPYLSKDFPKKEDVKSMKEAYCGEFFGRPYPGPGRYRAGAPENFMAESTKRHEGTEVLIMEIPASTDVALRNQGAFINTIETQVGEISKVTRVFSNDEEASMSTIARPSLLSATTVTAEPPADVLSVKGLLQLQLNSEPLDPFSGETIKFPKLDAIQEAITAETILPKMDKEVLAEVTHSRQELSGSISTAGGPNSTSPAPSSTPLGLSNSYTPTFDPETSKSGKQDDNGSDDVDLGASVSSMPYSTYAKLGIGELASTRLSIELVDKAVKCLRGIVEIVLGMKMVFQCDKLVCFSTAYVYYLDIVDALVDESVQDVDAQVNEELAEDMIDQTNFNATNDTEFSAISEDDLDYLEDYFVRSNLDEVMRYTIGPGEQPFTINTSEYEELPRSKGNVTGIIVGLNGFPDRKPVELDPALPDNHKKDAMALFFIQSALDDDIFPCIASANTSNQAWEILNAIYGSRLECHSRKTHSSLGVILREVYQLALKGFDFPSHCKIRIGDGLNTRFWLDTWTLDLSLCVQFPRLFALEFDKEISVAAKWGAPSFDDSFRRQVRDGVKRNQWYELLSLLGRMSLYPSSDRYFCDLNGDGVFRVKDIRSALDELFLPSSDVATRWVKFVPIKVNIFAWRVSLDCLLTRGNLISRGVIMDSPLCPICELTLEDSSHLFFSCDLGKMHLSENLLLVEHSIGGGLVVCRLVYMVRFYTPAV</sequence>
<reference evidence="3" key="1">
    <citation type="journal article" date="2019" name="Sci. Rep.">
        <title>Draft genome of Tanacetum cinerariifolium, the natural source of mosquito coil.</title>
        <authorList>
            <person name="Yamashiro T."/>
            <person name="Shiraishi A."/>
            <person name="Satake H."/>
            <person name="Nakayama K."/>
        </authorList>
    </citation>
    <scope>NUCLEOTIDE SEQUENCE</scope>
</reference>
<dbReference type="Pfam" id="PF13966">
    <property type="entry name" value="zf-RVT"/>
    <property type="match status" value="1"/>
</dbReference>
<evidence type="ECO:0000259" key="2">
    <source>
        <dbReference type="Pfam" id="PF13966"/>
    </source>
</evidence>
<keyword evidence="3" id="KW-0695">RNA-directed DNA polymerase</keyword>
<dbReference type="GO" id="GO:0003964">
    <property type="term" value="F:RNA-directed DNA polymerase activity"/>
    <property type="evidence" value="ECO:0007669"/>
    <property type="project" value="UniProtKB-KW"/>
</dbReference>
<name>A0A6L2KGV3_TANCI</name>
<gene>
    <name evidence="3" type="ORF">Tci_019978</name>
</gene>
<keyword evidence="3" id="KW-0548">Nucleotidyltransferase</keyword>
<comment type="caution">
    <text evidence="3">The sequence shown here is derived from an EMBL/GenBank/DDBJ whole genome shotgun (WGS) entry which is preliminary data.</text>
</comment>
<dbReference type="AlphaFoldDB" id="A0A6L2KGV3"/>
<feature type="region of interest" description="Disordered" evidence="1">
    <location>
        <begin position="288"/>
        <end position="347"/>
    </location>
</feature>
<dbReference type="PANTHER" id="PTHR36617">
    <property type="entry name" value="PROTEIN, PUTATIVE-RELATED"/>
    <property type="match status" value="1"/>
</dbReference>
<feature type="domain" description="Reverse transcriptase zinc-binding" evidence="2">
    <location>
        <begin position="722"/>
        <end position="783"/>
    </location>
</feature>
<accession>A0A6L2KGV3</accession>
<feature type="compositionally biased region" description="Basic and acidic residues" evidence="1">
    <location>
        <begin position="330"/>
        <end position="339"/>
    </location>
</feature>